<feature type="coiled-coil region" evidence="1">
    <location>
        <begin position="77"/>
        <end position="107"/>
    </location>
</feature>
<gene>
    <name evidence="2" type="ORF">GCM10009107_36870</name>
</gene>
<reference evidence="2 3" key="1">
    <citation type="journal article" date="2019" name="Int. J. Syst. Evol. Microbiol.">
        <title>The Global Catalogue of Microorganisms (GCM) 10K type strain sequencing project: providing services to taxonomists for standard genome sequencing and annotation.</title>
        <authorList>
            <consortium name="The Broad Institute Genomics Platform"/>
            <consortium name="The Broad Institute Genome Sequencing Center for Infectious Disease"/>
            <person name="Wu L."/>
            <person name="Ma J."/>
        </authorList>
    </citation>
    <scope>NUCLEOTIDE SEQUENCE [LARGE SCALE GENOMIC DNA]</scope>
    <source>
        <strain evidence="2 3">JCM 15503</strain>
    </source>
</reference>
<protein>
    <submittedName>
        <fullName evidence="2">Uncharacterized protein</fullName>
    </submittedName>
</protein>
<dbReference type="Proteomes" id="UP001500279">
    <property type="component" value="Unassembled WGS sequence"/>
</dbReference>
<proteinExistence type="predicted"/>
<keyword evidence="3" id="KW-1185">Reference proteome</keyword>
<organism evidence="2 3">
    <name type="scientific">Ideonella azotifigens</name>
    <dbReference type="NCBI Taxonomy" id="513160"/>
    <lineage>
        <taxon>Bacteria</taxon>
        <taxon>Pseudomonadati</taxon>
        <taxon>Pseudomonadota</taxon>
        <taxon>Betaproteobacteria</taxon>
        <taxon>Burkholderiales</taxon>
        <taxon>Sphaerotilaceae</taxon>
        <taxon>Ideonella</taxon>
    </lineage>
</organism>
<sequence length="135" mass="15386">MYLPWMVFWSPQYHFPWSGSVAQQIEPNLTAFFNGISPQSGDKDIERQAFDVASYGKQLGWLTEVVLGQLGRGQVDADTVEDALKGLEDTQQQVEALKLRKLKADMDRIGVLLETMKKDRPKEYALLARRLRDQG</sequence>
<dbReference type="RefSeq" id="WP_141289037.1">
    <property type="nucleotide sequence ID" value="NZ_BAAAEW010000023.1"/>
</dbReference>
<dbReference type="EMBL" id="BAAAEW010000023">
    <property type="protein sequence ID" value="GAA0757337.1"/>
    <property type="molecule type" value="Genomic_DNA"/>
</dbReference>
<keyword evidence="1" id="KW-0175">Coiled coil</keyword>
<evidence type="ECO:0000313" key="2">
    <source>
        <dbReference type="EMBL" id="GAA0757337.1"/>
    </source>
</evidence>
<comment type="caution">
    <text evidence="2">The sequence shown here is derived from an EMBL/GenBank/DDBJ whole genome shotgun (WGS) entry which is preliminary data.</text>
</comment>
<evidence type="ECO:0000313" key="3">
    <source>
        <dbReference type="Proteomes" id="UP001500279"/>
    </source>
</evidence>
<accession>A0ABN1K7M0</accession>
<name>A0ABN1K7M0_9BURK</name>
<evidence type="ECO:0000256" key="1">
    <source>
        <dbReference type="SAM" id="Coils"/>
    </source>
</evidence>